<feature type="compositionally biased region" description="Basic and acidic residues" evidence="13">
    <location>
        <begin position="321"/>
        <end position="350"/>
    </location>
</feature>
<evidence type="ECO:0000256" key="9">
    <source>
        <dbReference type="ARBA" id="ARBA00047899"/>
    </source>
</evidence>
<accession>A0AAX7TN37</accession>
<keyword evidence="6 11" id="KW-0547">Nucleotide-binding</keyword>
<dbReference type="InterPro" id="IPR008271">
    <property type="entry name" value="Ser/Thr_kinase_AS"/>
</dbReference>
<dbReference type="GO" id="GO:0005524">
    <property type="term" value="F:ATP binding"/>
    <property type="evidence" value="ECO:0007669"/>
    <property type="project" value="UniProtKB-UniRule"/>
</dbReference>
<feature type="compositionally biased region" description="Low complexity" evidence="13">
    <location>
        <begin position="351"/>
        <end position="360"/>
    </location>
</feature>
<evidence type="ECO:0000256" key="8">
    <source>
        <dbReference type="ARBA" id="ARBA00022840"/>
    </source>
</evidence>
<keyword evidence="4" id="KW-0597">Phosphoprotein</keyword>
<reference evidence="15 16" key="1">
    <citation type="submission" date="2018-05" db="EMBL/GenBank/DDBJ databases">
        <authorList>
            <person name="Datahose"/>
        </authorList>
    </citation>
    <scope>NUCLEOTIDE SEQUENCE</scope>
</reference>
<feature type="coiled-coil region" evidence="12">
    <location>
        <begin position="603"/>
        <end position="637"/>
    </location>
</feature>
<dbReference type="PROSITE" id="PS00108">
    <property type="entry name" value="PROTEIN_KINASE_ST"/>
    <property type="match status" value="1"/>
</dbReference>
<dbReference type="FunFam" id="1.10.510.10:FF:001298">
    <property type="entry name" value="STE20-like kinase"/>
    <property type="match status" value="1"/>
</dbReference>
<keyword evidence="8 11" id="KW-0067">ATP-binding</keyword>
<feature type="region of interest" description="Disordered" evidence="13">
    <location>
        <begin position="671"/>
        <end position="697"/>
    </location>
</feature>
<dbReference type="SMART" id="SM00220">
    <property type="entry name" value="S_TKc"/>
    <property type="match status" value="1"/>
</dbReference>
<feature type="domain" description="Protein kinase" evidence="14">
    <location>
        <begin position="34"/>
        <end position="299"/>
    </location>
</feature>
<dbReference type="InterPro" id="IPR051585">
    <property type="entry name" value="STE20_Ser/Thr_Kinases"/>
</dbReference>
<dbReference type="InterPro" id="IPR017441">
    <property type="entry name" value="Protein_kinase_ATP_BS"/>
</dbReference>
<organism evidence="15 16">
    <name type="scientific">Astatotilapia calliptera</name>
    <name type="common">Eastern happy</name>
    <name type="synonym">Chromis callipterus</name>
    <dbReference type="NCBI Taxonomy" id="8154"/>
    <lineage>
        <taxon>Eukaryota</taxon>
        <taxon>Metazoa</taxon>
        <taxon>Chordata</taxon>
        <taxon>Craniata</taxon>
        <taxon>Vertebrata</taxon>
        <taxon>Euteleostomi</taxon>
        <taxon>Actinopterygii</taxon>
        <taxon>Neopterygii</taxon>
        <taxon>Teleostei</taxon>
        <taxon>Neoteleostei</taxon>
        <taxon>Acanthomorphata</taxon>
        <taxon>Ovalentaria</taxon>
        <taxon>Cichlomorphae</taxon>
        <taxon>Cichliformes</taxon>
        <taxon>Cichlidae</taxon>
        <taxon>African cichlids</taxon>
        <taxon>Pseudocrenilabrinae</taxon>
        <taxon>Haplochromini</taxon>
        <taxon>Astatotilapia</taxon>
    </lineage>
</organism>
<comment type="catalytic activity">
    <reaction evidence="10">
        <text>L-seryl-[protein] + ATP = O-phospho-L-seryl-[protein] + ADP + H(+)</text>
        <dbReference type="Rhea" id="RHEA:17989"/>
        <dbReference type="Rhea" id="RHEA-COMP:9863"/>
        <dbReference type="Rhea" id="RHEA-COMP:11604"/>
        <dbReference type="ChEBI" id="CHEBI:15378"/>
        <dbReference type="ChEBI" id="CHEBI:29999"/>
        <dbReference type="ChEBI" id="CHEBI:30616"/>
        <dbReference type="ChEBI" id="CHEBI:83421"/>
        <dbReference type="ChEBI" id="CHEBI:456216"/>
        <dbReference type="EC" id="2.7.11.1"/>
    </reaction>
</comment>
<dbReference type="PROSITE" id="PS00107">
    <property type="entry name" value="PROTEIN_KINASE_ATP"/>
    <property type="match status" value="1"/>
</dbReference>
<dbReference type="Ensembl" id="ENSACLT00000060167.1">
    <property type="protein sequence ID" value="ENSACLP00000057992.1"/>
    <property type="gene ID" value="ENSACLG00000005534.2"/>
</dbReference>
<reference evidence="15" key="4">
    <citation type="submission" date="2025-09" db="UniProtKB">
        <authorList>
            <consortium name="Ensembl"/>
        </authorList>
    </citation>
    <scope>IDENTIFICATION</scope>
</reference>
<dbReference type="GO" id="GO:0004674">
    <property type="term" value="F:protein serine/threonine kinase activity"/>
    <property type="evidence" value="ECO:0007669"/>
    <property type="project" value="UniProtKB-KW"/>
</dbReference>
<reference evidence="15" key="3">
    <citation type="submission" date="2025-08" db="UniProtKB">
        <authorList>
            <consortium name="Ensembl"/>
        </authorList>
    </citation>
    <scope>IDENTIFICATION</scope>
</reference>
<dbReference type="PROSITE" id="PS50011">
    <property type="entry name" value="PROTEIN_KINASE_DOM"/>
    <property type="match status" value="1"/>
</dbReference>
<dbReference type="InterPro" id="IPR011009">
    <property type="entry name" value="Kinase-like_dom_sf"/>
</dbReference>
<dbReference type="Pfam" id="PF12474">
    <property type="entry name" value="PKK"/>
    <property type="match status" value="2"/>
</dbReference>
<reference evidence="16" key="2">
    <citation type="submission" date="2023-03" db="EMBL/GenBank/DDBJ databases">
        <authorList>
            <consortium name="Wellcome Sanger Institute Data Sharing"/>
        </authorList>
    </citation>
    <scope>NUCLEOTIDE SEQUENCE [LARGE SCALE GENOMIC DNA]</scope>
</reference>
<dbReference type="GeneTree" id="ENSGT00940000156184"/>
<evidence type="ECO:0000256" key="10">
    <source>
        <dbReference type="ARBA" id="ARBA00048679"/>
    </source>
</evidence>
<evidence type="ECO:0000256" key="4">
    <source>
        <dbReference type="ARBA" id="ARBA00022553"/>
    </source>
</evidence>
<dbReference type="FunFam" id="3.30.200.20:FF:000120">
    <property type="entry name" value="STE20-like serine/threonine-protein kinase"/>
    <property type="match status" value="1"/>
</dbReference>
<evidence type="ECO:0000259" key="14">
    <source>
        <dbReference type="PROSITE" id="PS50011"/>
    </source>
</evidence>
<evidence type="ECO:0000256" key="1">
    <source>
        <dbReference type="ARBA" id="ARBA00008874"/>
    </source>
</evidence>
<evidence type="ECO:0000256" key="7">
    <source>
        <dbReference type="ARBA" id="ARBA00022777"/>
    </source>
</evidence>
<dbReference type="Proteomes" id="UP000265100">
    <property type="component" value="Chromosome 6"/>
</dbReference>
<comment type="similarity">
    <text evidence="1">Belongs to the protein kinase superfamily. STE Ser/Thr protein kinase family. STE20 subfamily.</text>
</comment>
<proteinExistence type="inferred from homology"/>
<dbReference type="Gene3D" id="3.30.200.20">
    <property type="entry name" value="Phosphorylase Kinase, domain 1"/>
    <property type="match status" value="1"/>
</dbReference>
<dbReference type="Pfam" id="PF00069">
    <property type="entry name" value="Pkinase"/>
    <property type="match status" value="1"/>
</dbReference>
<evidence type="ECO:0000256" key="6">
    <source>
        <dbReference type="ARBA" id="ARBA00022741"/>
    </source>
</evidence>
<dbReference type="SUPFAM" id="SSF56112">
    <property type="entry name" value="Protein kinase-like (PK-like)"/>
    <property type="match status" value="1"/>
</dbReference>
<dbReference type="PANTHER" id="PTHR46538:SF1">
    <property type="entry name" value="NON-SPECIFIC SERINE_THREONINE PROTEIN KINASE"/>
    <property type="match status" value="1"/>
</dbReference>
<evidence type="ECO:0000313" key="15">
    <source>
        <dbReference type="Ensembl" id="ENSACLP00000057992.1"/>
    </source>
</evidence>
<dbReference type="PANTHER" id="PTHR46538">
    <property type="entry name" value="PROTEIN KINASE DOMAIN-CONTAINING PROTEIN"/>
    <property type="match status" value="1"/>
</dbReference>
<keyword evidence="5" id="KW-0808">Transferase</keyword>
<comment type="catalytic activity">
    <reaction evidence="9">
        <text>L-threonyl-[protein] + ATP = O-phospho-L-threonyl-[protein] + ADP + H(+)</text>
        <dbReference type="Rhea" id="RHEA:46608"/>
        <dbReference type="Rhea" id="RHEA-COMP:11060"/>
        <dbReference type="Rhea" id="RHEA-COMP:11605"/>
        <dbReference type="ChEBI" id="CHEBI:15378"/>
        <dbReference type="ChEBI" id="CHEBI:30013"/>
        <dbReference type="ChEBI" id="CHEBI:30616"/>
        <dbReference type="ChEBI" id="CHEBI:61977"/>
        <dbReference type="ChEBI" id="CHEBI:456216"/>
        <dbReference type="EC" id="2.7.11.1"/>
    </reaction>
</comment>
<feature type="region of interest" description="Disordered" evidence="13">
    <location>
        <begin position="295"/>
        <end position="362"/>
    </location>
</feature>
<evidence type="ECO:0000256" key="13">
    <source>
        <dbReference type="SAM" id="MobiDB-lite"/>
    </source>
</evidence>
<evidence type="ECO:0000256" key="3">
    <source>
        <dbReference type="ARBA" id="ARBA00022527"/>
    </source>
</evidence>
<dbReference type="EC" id="2.7.11.1" evidence="2"/>
<feature type="binding site" evidence="11">
    <location>
        <position position="63"/>
    </location>
    <ligand>
        <name>ATP</name>
        <dbReference type="ChEBI" id="CHEBI:30616"/>
    </ligand>
</feature>
<keyword evidence="16" id="KW-1185">Reference proteome</keyword>
<dbReference type="AlphaFoldDB" id="A0AAX7TN37"/>
<dbReference type="InterPro" id="IPR000719">
    <property type="entry name" value="Prot_kinase_dom"/>
</dbReference>
<sequence length="804" mass="95252">MSFFNFRKIFKLGAEKKKKQYEHVRRDENPEEIWEIIGELGDGAFGKVFKAQNKQTGVLAAAKVIDTKTEEELEDYMVEIDILASCEHQNIVKLLDAFYYESKLWILIEFCAGGAVDAVMLELERPLTEPQIRVVCRQTLQALVYLHENKIIHRDLKAGNILLTLDGDVKLADFGVSAKNTKTLQRRDSFIGTPYWMAPEVVMCETSKDRPYDYKADIWSLGVTLIEMAQVEPPNHEMNPMRVLLKIAKADPPTLMHLHFLLCCFSFSYEQHSFVSSVADSRPLRELIAEAKAEVTEEIEEHKEEEEEEETEARLVNNAVLKEEDGEKPTEKDEKTVPDRAKDNKERDSDSGNSSAADNSIHTLATTKCHRVEVSVTTSKIITDNDTKNEEMRFLRRQELRELRLLQKEEQRAQQQLSNKLQQQKEQIYRRFEQETTSKKRQYDQEVENLERQQKQTIERLEQEHTSRLRDEAKRIKGEQEKELAKYQNVLKNRKKEVRLPYLSRPGRLDDDHMICDLLTFLIWLIQEQEFLQKQQQDLDSALKKIIQQHKHELATIERDCLNHKQQLLRAREAAMWELEERHLQEKHQLLKQQLKDQYFMQRHQLLKRHEKEMEQMQRYNQRLIEEMKNKQTQEKARLPKIQRSEAKTRMAMFKKSLRITGAIISPEQEREKVKQFAAQEEKRQKNERLHQQQKHENQMRDLQLQCDANIRELQQLQNEKCHLLIEHETQKLKELDEEHSLELKEWREKLRPRKKALEEEFARKLQEQEVFFKMSGESECLNPSTQTRISKFYPIPSVQSTGF</sequence>
<keyword evidence="7" id="KW-0418">Kinase</keyword>
<evidence type="ECO:0000313" key="16">
    <source>
        <dbReference type="Proteomes" id="UP000265100"/>
    </source>
</evidence>
<name>A0AAX7TN37_ASTCA</name>
<evidence type="ECO:0000256" key="11">
    <source>
        <dbReference type="PROSITE-ProRule" id="PRU10141"/>
    </source>
</evidence>
<evidence type="ECO:0000256" key="2">
    <source>
        <dbReference type="ARBA" id="ARBA00012513"/>
    </source>
</evidence>
<dbReference type="InterPro" id="IPR022165">
    <property type="entry name" value="PKK"/>
</dbReference>
<dbReference type="Gene3D" id="1.10.510.10">
    <property type="entry name" value="Transferase(Phosphotransferase) domain 1"/>
    <property type="match status" value="1"/>
</dbReference>
<feature type="compositionally biased region" description="Acidic residues" evidence="13">
    <location>
        <begin position="296"/>
        <end position="311"/>
    </location>
</feature>
<keyword evidence="12" id="KW-0175">Coiled coil</keyword>
<evidence type="ECO:0000256" key="12">
    <source>
        <dbReference type="SAM" id="Coils"/>
    </source>
</evidence>
<evidence type="ECO:0000256" key="5">
    <source>
        <dbReference type="ARBA" id="ARBA00022679"/>
    </source>
</evidence>
<protein>
    <recommendedName>
        <fullName evidence="2">non-specific serine/threonine protein kinase</fullName>
        <ecNumber evidence="2">2.7.11.1</ecNumber>
    </recommendedName>
</protein>
<feature type="coiled-coil region" evidence="12">
    <location>
        <begin position="396"/>
        <end position="497"/>
    </location>
</feature>
<keyword evidence="3" id="KW-0723">Serine/threonine-protein kinase</keyword>